<gene>
    <name evidence="2" type="ORF">MKJ03_14800</name>
</gene>
<evidence type="ECO:0000313" key="3">
    <source>
        <dbReference type="Proteomes" id="UP001522662"/>
    </source>
</evidence>
<evidence type="ECO:0000259" key="1">
    <source>
        <dbReference type="Pfam" id="PF20056"/>
    </source>
</evidence>
<protein>
    <submittedName>
        <fullName evidence="2">DUF6455 family protein</fullName>
    </submittedName>
</protein>
<organism evidence="2 3">
    <name type="scientific">Peteryoungia algae</name>
    <dbReference type="NCBI Taxonomy" id="2919917"/>
    <lineage>
        <taxon>Bacteria</taxon>
        <taxon>Pseudomonadati</taxon>
        <taxon>Pseudomonadota</taxon>
        <taxon>Alphaproteobacteria</taxon>
        <taxon>Hyphomicrobiales</taxon>
        <taxon>Rhizobiaceae</taxon>
        <taxon>Peteryoungia</taxon>
    </lineage>
</organism>
<evidence type="ECO:0000313" key="2">
    <source>
        <dbReference type="EMBL" id="MCJ8239596.1"/>
    </source>
</evidence>
<feature type="domain" description="DUF6455" evidence="1">
    <location>
        <begin position="65"/>
        <end position="135"/>
    </location>
</feature>
<proteinExistence type="predicted"/>
<dbReference type="InterPro" id="IPR045601">
    <property type="entry name" value="DUF6455"/>
</dbReference>
<dbReference type="EMBL" id="JALAYX010000003">
    <property type="protein sequence ID" value="MCJ8239596.1"/>
    <property type="molecule type" value="Genomic_DNA"/>
</dbReference>
<keyword evidence="3" id="KW-1185">Reference proteome</keyword>
<accession>A0ABT0D2K2</accession>
<reference evidence="2 3" key="1">
    <citation type="submission" date="2022-03" db="EMBL/GenBank/DDBJ databases">
        <title>Rhizobium SSM4.3 sp. nov., isolated from Sediment (Gouqi Island).</title>
        <authorList>
            <person name="Chen G."/>
        </authorList>
    </citation>
    <scope>NUCLEOTIDE SEQUENCE [LARGE SCALE GENOMIC DNA]</scope>
    <source>
        <strain evidence="2 3">SSM4.3</strain>
    </source>
</reference>
<name>A0ABT0D2K2_9HYPH</name>
<dbReference type="RefSeq" id="WP_245137128.1">
    <property type="nucleotide sequence ID" value="NZ_CP128477.1"/>
</dbReference>
<dbReference type="Pfam" id="PF20056">
    <property type="entry name" value="DUF6455"/>
    <property type="match status" value="1"/>
</dbReference>
<comment type="caution">
    <text evidence="2">The sequence shown here is derived from an EMBL/GenBank/DDBJ whole genome shotgun (WGS) entry which is preliminary data.</text>
</comment>
<sequence>MTPTIADPVRHTVQQIVSWFARGFEQPAQSEMLAGLSDAEVQALADDCGISAHQLQALVKAGPHAADEMPAMMRALNIDPAEVEYHMRRLFLDMQVTCAQCSSKDTCRQHLQQGQAEQTFIDYCGNADTLNALRANPDLLIGA</sequence>
<dbReference type="Proteomes" id="UP001522662">
    <property type="component" value="Unassembled WGS sequence"/>
</dbReference>